<organism evidence="2 3">
    <name type="scientific">Glarea lozoyensis (strain ATCC 20868 / MF5171)</name>
    <dbReference type="NCBI Taxonomy" id="1116229"/>
    <lineage>
        <taxon>Eukaryota</taxon>
        <taxon>Fungi</taxon>
        <taxon>Dikarya</taxon>
        <taxon>Ascomycota</taxon>
        <taxon>Pezizomycotina</taxon>
        <taxon>Leotiomycetes</taxon>
        <taxon>Helotiales</taxon>
        <taxon>Helotiaceae</taxon>
        <taxon>Glarea</taxon>
    </lineage>
</organism>
<sequence>MNLRKNPKNTPKSAENDEMRGLRKIAQFETEEDATSTQVNVFEQNSFGLADADAPAHSSAGIQSSRKRKAGGTIALSGGQKRANVALAPTRPSRKAKRPTNQYDIMMSELGSMNAMLRSSLGEGSNRLYPVGYESQSERYGADITFEAIKSSVANGESVGNYSPEILEQLGFSNPGSNQEEDYEMGVNGREIQDGEESDPDDFLFSIPKDPSQTTPGYSAWKETNPESLDARKGTSK</sequence>
<evidence type="ECO:0000256" key="1">
    <source>
        <dbReference type="SAM" id="MobiDB-lite"/>
    </source>
</evidence>
<feature type="region of interest" description="Disordered" evidence="1">
    <location>
        <begin position="1"/>
        <end position="22"/>
    </location>
</feature>
<dbReference type="AlphaFoldDB" id="S3D3P9"/>
<dbReference type="RefSeq" id="XP_008080422.1">
    <property type="nucleotide sequence ID" value="XM_008082231.1"/>
</dbReference>
<name>S3D3P9_GLAL2</name>
<gene>
    <name evidence="2" type="ORF">GLAREA_07543</name>
</gene>
<dbReference type="GeneID" id="19466596"/>
<dbReference type="EMBL" id="KE145359">
    <property type="protein sequence ID" value="EPE32410.1"/>
    <property type="molecule type" value="Genomic_DNA"/>
</dbReference>
<feature type="region of interest" description="Disordered" evidence="1">
    <location>
        <begin position="52"/>
        <end position="101"/>
    </location>
</feature>
<dbReference type="Proteomes" id="UP000016922">
    <property type="component" value="Unassembled WGS sequence"/>
</dbReference>
<proteinExistence type="predicted"/>
<reference evidence="2 3" key="1">
    <citation type="journal article" date="2013" name="BMC Genomics">
        <title>Genomics-driven discovery of the pneumocandin biosynthetic gene cluster in the fungus Glarea lozoyensis.</title>
        <authorList>
            <person name="Chen L."/>
            <person name="Yue Q."/>
            <person name="Zhang X."/>
            <person name="Xiang M."/>
            <person name="Wang C."/>
            <person name="Li S."/>
            <person name="Che Y."/>
            <person name="Ortiz-Lopez F.J."/>
            <person name="Bills G.F."/>
            <person name="Liu X."/>
            <person name="An Z."/>
        </authorList>
    </citation>
    <scope>NUCLEOTIDE SEQUENCE [LARGE SCALE GENOMIC DNA]</scope>
    <source>
        <strain evidence="3">ATCC 20868 / MF5171</strain>
    </source>
</reference>
<dbReference type="KEGG" id="glz:GLAREA_07543"/>
<protein>
    <submittedName>
        <fullName evidence="2">Uncharacterized protein</fullName>
    </submittedName>
</protein>
<accession>S3D3P9</accession>
<keyword evidence="3" id="KW-1185">Reference proteome</keyword>
<feature type="region of interest" description="Disordered" evidence="1">
    <location>
        <begin position="168"/>
        <end position="237"/>
    </location>
</feature>
<dbReference type="HOGENOM" id="CLU_1170726_0_0_1"/>
<evidence type="ECO:0000313" key="2">
    <source>
        <dbReference type="EMBL" id="EPE32410.1"/>
    </source>
</evidence>
<evidence type="ECO:0000313" key="3">
    <source>
        <dbReference type="Proteomes" id="UP000016922"/>
    </source>
</evidence>